<organism evidence="9 10">
    <name type="scientific">Streptomyces genisteinicus</name>
    <dbReference type="NCBI Taxonomy" id="2768068"/>
    <lineage>
        <taxon>Bacteria</taxon>
        <taxon>Bacillati</taxon>
        <taxon>Actinomycetota</taxon>
        <taxon>Actinomycetes</taxon>
        <taxon>Kitasatosporales</taxon>
        <taxon>Streptomycetaceae</taxon>
        <taxon>Streptomyces</taxon>
    </lineage>
</organism>
<dbReference type="InterPro" id="IPR011701">
    <property type="entry name" value="MFS"/>
</dbReference>
<keyword evidence="2 7" id="KW-0812">Transmembrane</keyword>
<reference evidence="9 10" key="1">
    <citation type="submission" date="2020-08" db="EMBL/GenBank/DDBJ databases">
        <title>A novel species.</title>
        <authorList>
            <person name="Gao J."/>
        </authorList>
    </citation>
    <scope>NUCLEOTIDE SEQUENCE [LARGE SCALE GENOMIC DNA]</scope>
    <source>
        <strain evidence="9 10">CRPJ-33</strain>
    </source>
</reference>
<feature type="transmembrane region" description="Helical" evidence="7">
    <location>
        <begin position="95"/>
        <end position="114"/>
    </location>
</feature>
<dbReference type="PANTHER" id="PTHR42718">
    <property type="entry name" value="MAJOR FACILITATOR SUPERFAMILY MULTIDRUG TRANSPORTER MFSC"/>
    <property type="match status" value="1"/>
</dbReference>
<protein>
    <submittedName>
        <fullName evidence="9">MFS transporter</fullName>
    </submittedName>
</protein>
<feature type="transmembrane region" description="Helical" evidence="7">
    <location>
        <begin position="183"/>
        <end position="203"/>
    </location>
</feature>
<feature type="transmembrane region" description="Helical" evidence="7">
    <location>
        <begin position="429"/>
        <end position="447"/>
    </location>
</feature>
<dbReference type="Gene3D" id="1.20.1250.20">
    <property type="entry name" value="MFS general substrate transporter like domains"/>
    <property type="match status" value="1"/>
</dbReference>
<dbReference type="Proteomes" id="UP000516230">
    <property type="component" value="Chromosome"/>
</dbReference>
<feature type="transmembrane region" description="Helical" evidence="7">
    <location>
        <begin position="27"/>
        <end position="51"/>
    </location>
</feature>
<evidence type="ECO:0000256" key="4">
    <source>
        <dbReference type="ARBA" id="ARBA00023136"/>
    </source>
</evidence>
<dbReference type="InterPro" id="IPR020846">
    <property type="entry name" value="MFS_dom"/>
</dbReference>
<feature type="transmembrane region" description="Helical" evidence="7">
    <location>
        <begin position="354"/>
        <end position="373"/>
    </location>
</feature>
<feature type="transmembrane region" description="Helical" evidence="7">
    <location>
        <begin position="215"/>
        <end position="235"/>
    </location>
</feature>
<dbReference type="CDD" id="cd17321">
    <property type="entry name" value="MFS_MMR_MDR_like"/>
    <property type="match status" value="1"/>
</dbReference>
<dbReference type="KEGG" id="sgj:IAG43_25725"/>
<dbReference type="Gene3D" id="1.20.1720.10">
    <property type="entry name" value="Multidrug resistance protein D"/>
    <property type="match status" value="1"/>
</dbReference>
<keyword evidence="3 7" id="KW-1133">Transmembrane helix</keyword>
<dbReference type="SUPFAM" id="SSF103473">
    <property type="entry name" value="MFS general substrate transporter"/>
    <property type="match status" value="1"/>
</dbReference>
<feature type="transmembrane region" description="Helical" evidence="7">
    <location>
        <begin position="63"/>
        <end position="83"/>
    </location>
</feature>
<dbReference type="PRINTS" id="PR01036">
    <property type="entry name" value="TCRTETB"/>
</dbReference>
<evidence type="ECO:0000256" key="2">
    <source>
        <dbReference type="ARBA" id="ARBA00022692"/>
    </source>
</evidence>
<feature type="transmembrane region" description="Helical" evidence="7">
    <location>
        <begin position="288"/>
        <end position="314"/>
    </location>
</feature>
<dbReference type="EMBL" id="CP060825">
    <property type="protein sequence ID" value="QNP65981.1"/>
    <property type="molecule type" value="Genomic_DNA"/>
</dbReference>
<feature type="transmembrane region" description="Helical" evidence="7">
    <location>
        <begin position="247"/>
        <end position="267"/>
    </location>
</feature>
<keyword evidence="5" id="KW-0046">Antibiotic resistance</keyword>
<feature type="transmembrane region" description="Helical" evidence="7">
    <location>
        <begin position="385"/>
        <end position="408"/>
    </location>
</feature>
<evidence type="ECO:0000256" key="1">
    <source>
        <dbReference type="ARBA" id="ARBA00004651"/>
    </source>
</evidence>
<keyword evidence="4 7" id="KW-0472">Membrane</keyword>
<dbReference type="InterPro" id="IPR036259">
    <property type="entry name" value="MFS_trans_sf"/>
</dbReference>
<gene>
    <name evidence="9" type="ORF">IAG43_25725</name>
</gene>
<dbReference type="RefSeq" id="WP_187743045.1">
    <property type="nucleotide sequence ID" value="NZ_CP060825.1"/>
</dbReference>
<evidence type="ECO:0000256" key="6">
    <source>
        <dbReference type="SAM" id="MobiDB-lite"/>
    </source>
</evidence>
<evidence type="ECO:0000259" key="8">
    <source>
        <dbReference type="PROSITE" id="PS50850"/>
    </source>
</evidence>
<feature type="transmembrane region" description="Helical" evidence="7">
    <location>
        <begin position="326"/>
        <end position="347"/>
    </location>
</feature>
<dbReference type="Pfam" id="PF07690">
    <property type="entry name" value="MFS_1"/>
    <property type="match status" value="1"/>
</dbReference>
<evidence type="ECO:0000313" key="9">
    <source>
        <dbReference type="EMBL" id="QNP65981.1"/>
    </source>
</evidence>
<feature type="transmembrane region" description="Helical" evidence="7">
    <location>
        <begin position="459"/>
        <end position="481"/>
    </location>
</feature>
<dbReference type="GO" id="GO:0005886">
    <property type="term" value="C:plasma membrane"/>
    <property type="evidence" value="ECO:0007669"/>
    <property type="project" value="UniProtKB-SubCell"/>
</dbReference>
<name>A0A7H0HZL5_9ACTN</name>
<evidence type="ECO:0000256" key="5">
    <source>
        <dbReference type="ARBA" id="ARBA00023251"/>
    </source>
</evidence>
<evidence type="ECO:0000256" key="7">
    <source>
        <dbReference type="SAM" id="Phobius"/>
    </source>
</evidence>
<keyword evidence="10" id="KW-1185">Reference proteome</keyword>
<sequence length="488" mass="49292">MTSEASPDLVVEEGGGSAPEPGATPSAGALVVVLVGTFITVLDFFIANVAVPAIRSDLQAGAAQAQLIVVGYGVAFTAGLITGGRLGDLFGRRKMFSLGMALFMVTSAVCAFAPTIDVLVVARIAQGASAALMVPQVLGIIGTVYTGAARGRAFNTYGLIVGLAGVFGQFIGGALISVDVAGLSWRTIFLINVPLCLVSLAFVKRVIPESRGAGGTRLDLLGALLVTGSLALIVFALLEGQERDWPVWVWGCLAGSAVLVAVTVLHLRRRAADDAGPLIEPALFRVRLFTVGLAATVVYFLAMGSFFFILALYLQQGMGLSPLESGLVFLAVGAGYFGASLVSARFAGKLSARTVAFGPLTLAAGYTAIAFTADGLGPDGSVLWLLPMLLVAGLGMGLTTGPLTNLVLGAAVPEHAGSASGLMNTAQEGGAALGVAVAGSVFFPALAEAGGSASAYPDAFALTLVPLVALGLAAALLVLIAPGRAARS</sequence>
<evidence type="ECO:0000313" key="10">
    <source>
        <dbReference type="Proteomes" id="UP000516230"/>
    </source>
</evidence>
<dbReference type="PROSITE" id="PS50850">
    <property type="entry name" value="MFS"/>
    <property type="match status" value="1"/>
</dbReference>
<feature type="transmembrane region" description="Helical" evidence="7">
    <location>
        <begin position="120"/>
        <end position="145"/>
    </location>
</feature>
<dbReference type="GO" id="GO:0046677">
    <property type="term" value="P:response to antibiotic"/>
    <property type="evidence" value="ECO:0007669"/>
    <property type="project" value="UniProtKB-KW"/>
</dbReference>
<evidence type="ECO:0000256" key="3">
    <source>
        <dbReference type="ARBA" id="ARBA00022989"/>
    </source>
</evidence>
<dbReference type="GO" id="GO:0022857">
    <property type="term" value="F:transmembrane transporter activity"/>
    <property type="evidence" value="ECO:0007669"/>
    <property type="project" value="InterPro"/>
</dbReference>
<feature type="domain" description="Major facilitator superfamily (MFS) profile" evidence="8">
    <location>
        <begin position="29"/>
        <end position="486"/>
    </location>
</feature>
<dbReference type="AlphaFoldDB" id="A0A7H0HZL5"/>
<feature type="region of interest" description="Disordered" evidence="6">
    <location>
        <begin position="1"/>
        <end position="22"/>
    </location>
</feature>
<feature type="transmembrane region" description="Helical" evidence="7">
    <location>
        <begin position="157"/>
        <end position="177"/>
    </location>
</feature>
<comment type="subcellular location">
    <subcellularLocation>
        <location evidence="1">Cell membrane</location>
        <topology evidence="1">Multi-pass membrane protein</topology>
    </subcellularLocation>
</comment>
<dbReference type="PANTHER" id="PTHR42718:SF39">
    <property type="entry name" value="ACTINORHODIN TRANSPORTER-RELATED"/>
    <property type="match status" value="1"/>
</dbReference>
<accession>A0A7H0HZL5</accession>
<proteinExistence type="predicted"/>